<dbReference type="Gene3D" id="3.40.50.300">
    <property type="entry name" value="P-loop containing nucleotide triphosphate hydrolases"/>
    <property type="match status" value="1"/>
</dbReference>
<dbReference type="AlphaFoldDB" id="A0A2N3Y928"/>
<dbReference type="InterPro" id="IPR027417">
    <property type="entry name" value="P-loop_NTPase"/>
</dbReference>
<evidence type="ECO:0000313" key="2">
    <source>
        <dbReference type="EMBL" id="PKW19417.1"/>
    </source>
</evidence>
<name>A0A2N3Y928_SACSN</name>
<evidence type="ECO:0000256" key="1">
    <source>
        <dbReference type="SAM" id="MobiDB-lite"/>
    </source>
</evidence>
<gene>
    <name evidence="2" type="ORF">A8926_7584</name>
</gene>
<evidence type="ECO:0000313" key="3">
    <source>
        <dbReference type="Proteomes" id="UP000233786"/>
    </source>
</evidence>
<feature type="region of interest" description="Disordered" evidence="1">
    <location>
        <begin position="139"/>
        <end position="197"/>
    </location>
</feature>
<keyword evidence="3" id="KW-1185">Reference proteome</keyword>
<organism evidence="2 3">
    <name type="scientific">Saccharopolyspora spinosa</name>
    <dbReference type="NCBI Taxonomy" id="60894"/>
    <lineage>
        <taxon>Bacteria</taxon>
        <taxon>Bacillati</taxon>
        <taxon>Actinomycetota</taxon>
        <taxon>Actinomycetes</taxon>
        <taxon>Pseudonocardiales</taxon>
        <taxon>Pseudonocardiaceae</taxon>
        <taxon>Saccharopolyspora</taxon>
    </lineage>
</organism>
<feature type="compositionally biased region" description="Basic residues" evidence="1">
    <location>
        <begin position="172"/>
        <end position="181"/>
    </location>
</feature>
<dbReference type="STRING" id="994479.GCA_000194155_00578"/>
<reference evidence="2" key="1">
    <citation type="submission" date="2017-12" db="EMBL/GenBank/DDBJ databases">
        <title>Sequencing the genomes of 1000 Actinobacteria strains.</title>
        <authorList>
            <person name="Klenk H.-P."/>
        </authorList>
    </citation>
    <scope>NUCLEOTIDE SEQUENCE [LARGE SCALE GENOMIC DNA]</scope>
    <source>
        <strain evidence="2">DSM 44228</strain>
    </source>
</reference>
<feature type="region of interest" description="Disordered" evidence="1">
    <location>
        <begin position="1"/>
        <end position="33"/>
    </location>
</feature>
<dbReference type="Proteomes" id="UP000233786">
    <property type="component" value="Unassembled WGS sequence"/>
</dbReference>
<dbReference type="EMBL" id="PJNB01000001">
    <property type="protein sequence ID" value="PKW19417.1"/>
    <property type="molecule type" value="Genomic_DNA"/>
</dbReference>
<accession>A0A2N3Y928</accession>
<protein>
    <submittedName>
        <fullName evidence="2">Uncharacterized protein</fullName>
    </submittedName>
</protein>
<proteinExistence type="predicted"/>
<comment type="caution">
    <text evidence="2">The sequence shown here is derived from an EMBL/GenBank/DDBJ whole genome shotgun (WGS) entry which is preliminary data.</text>
</comment>
<sequence length="298" mass="30003">MGGGNASAARVGASPSWSTSDGWGGTAGAGRWPAGMADELAEHDFTVGARRGGGRGGEGYPRPWSIGGGCSSPQGNNPLAPLAEFVPVSNDVGLHIVLARNSGGGSKSLYEPIIGKMRETSAPGLAMSANKDDGQLVANIKSRPLPPGRGTLVSRSLRAGPADDPDDSSRLSKGRCSRRTGGRTASPSDDRTDAGERQAAVSGIAAQYGVQPHGPARRGAASVGSARPRTATIVSGNSRSYDGVVMASHSIKIVFATLTCECVQGQRRCAGVSLLGASSADQAVARSSPAAGSLRAAG</sequence>